<dbReference type="Proteomes" id="UP000183365">
    <property type="component" value="Unassembled WGS sequence"/>
</dbReference>
<dbReference type="GO" id="GO:0098552">
    <property type="term" value="C:side of membrane"/>
    <property type="evidence" value="ECO:0007669"/>
    <property type="project" value="UniProtKB-KW"/>
</dbReference>
<dbReference type="PANTHER" id="PTHR31018">
    <property type="entry name" value="SPORULATION-SPECIFIC PROTEIN-RELATED"/>
    <property type="match status" value="1"/>
</dbReference>
<dbReference type="VEuPathDB" id="FungiDB:HGUI_01780"/>
<feature type="chain" id="PRO_5012046610" evidence="8">
    <location>
        <begin position="26"/>
        <end position="450"/>
    </location>
</feature>
<keyword evidence="4" id="KW-0449">Lipoprotein</keyword>
<feature type="signal peptide" evidence="8">
    <location>
        <begin position="1"/>
        <end position="25"/>
    </location>
</feature>
<keyword evidence="4" id="KW-0336">GPI-anchor</keyword>
<dbReference type="AlphaFoldDB" id="A0A1L0B1B8"/>
<dbReference type="GO" id="GO:0009986">
    <property type="term" value="C:cell surface"/>
    <property type="evidence" value="ECO:0007669"/>
    <property type="project" value="TreeGrafter"/>
</dbReference>
<dbReference type="PANTHER" id="PTHR31018:SF12">
    <property type="entry name" value="SPORULATION-SPECIFIC PROTEIN 2-RELATED"/>
    <property type="match status" value="1"/>
</dbReference>
<evidence type="ECO:0000256" key="2">
    <source>
        <dbReference type="ARBA" id="ARBA00005798"/>
    </source>
</evidence>
<proteinExistence type="inferred from homology"/>
<feature type="transmembrane region" description="Helical" evidence="7">
    <location>
        <begin position="431"/>
        <end position="448"/>
    </location>
</feature>
<evidence type="ECO:0000256" key="3">
    <source>
        <dbReference type="ARBA" id="ARBA00022475"/>
    </source>
</evidence>
<keyword evidence="7" id="KW-0812">Transmembrane</keyword>
<keyword evidence="10" id="KW-1185">Reference proteome</keyword>
<comment type="similarity">
    <text evidence="2">Belongs to the SPS2 family.</text>
</comment>
<protein>
    <submittedName>
        <fullName evidence="9">Related to Sporulation-specific protein 22</fullName>
    </submittedName>
</protein>
<keyword evidence="7" id="KW-1133">Transmembrane helix</keyword>
<reference evidence="10" key="1">
    <citation type="submission" date="2016-11" db="EMBL/GenBank/DDBJ databases">
        <authorList>
            <person name="Guldener U."/>
        </authorList>
    </citation>
    <scope>NUCLEOTIDE SEQUENCE [LARGE SCALE GENOMIC DNA]</scope>
</reference>
<organism evidence="9 10">
    <name type="scientific">Hanseniaspora guilliermondii</name>
    <dbReference type="NCBI Taxonomy" id="56406"/>
    <lineage>
        <taxon>Eukaryota</taxon>
        <taxon>Fungi</taxon>
        <taxon>Dikarya</taxon>
        <taxon>Ascomycota</taxon>
        <taxon>Saccharomycotina</taxon>
        <taxon>Saccharomycetes</taxon>
        <taxon>Saccharomycodales</taxon>
        <taxon>Saccharomycodaceae</taxon>
        <taxon>Hanseniaspora</taxon>
    </lineage>
</organism>
<evidence type="ECO:0000256" key="8">
    <source>
        <dbReference type="SAM" id="SignalP"/>
    </source>
</evidence>
<dbReference type="EMBL" id="FQNF01000026">
    <property type="protein sequence ID" value="SGZ39580.1"/>
    <property type="molecule type" value="Genomic_DNA"/>
</dbReference>
<accession>A0A1L0B1B8</accession>
<dbReference type="OrthoDB" id="536881at2759"/>
<name>A0A1L0B1B8_9ASCO</name>
<sequence length="450" mass="49810">MLKQNYLINLITAIFLFLTISKAVAISNVQALDSTKNSSKNQKEDAKVNIPKPINDICKKSYSIENGAQLNRLSSECHTIVGSLTFDNYQDPIVDLGNIEVIDGNLVLENSANIVRIDCPKLNTIKGEFKIQVLTSLTSIHLKELHTVQKIYWRVVPILSTVEFVRGLSKIEEVTISDTSLVGFEGFSGGKVEQLKVFNINNNRFMETINCNIQSVSEQLSIQSNAKEIQVNMDKLVWANNMTVRDTSMVSSPNLQYVNNSLEFISNHFSEIDLPKLKAIGGTLRLDNNKVLSKIDMNNVSDVFGGVMITSNNNLEKITFLKSLQQIGGGIHFTGSMKDIELPKLRLVKGSVQINSTSDELDCSSWTSPPSGISIIRGGKIECSSSKKQTKISLNDKGEILDTATTDLDPTDSKSRVVNKNLGIQNYTSETLGYIVAITSIFLFFLISRN</sequence>
<keyword evidence="7" id="KW-0472">Membrane</keyword>
<comment type="subcellular location">
    <subcellularLocation>
        <location evidence="1">Cell membrane</location>
        <topology evidence="1">Lipid-anchor</topology>
        <topology evidence="1">GPI-anchor</topology>
    </subcellularLocation>
</comment>
<dbReference type="Gene3D" id="3.80.20.20">
    <property type="entry name" value="Receptor L-domain"/>
    <property type="match status" value="2"/>
</dbReference>
<evidence type="ECO:0000313" key="10">
    <source>
        <dbReference type="Proteomes" id="UP000183365"/>
    </source>
</evidence>
<evidence type="ECO:0000256" key="4">
    <source>
        <dbReference type="ARBA" id="ARBA00022622"/>
    </source>
</evidence>
<dbReference type="InterPro" id="IPR036941">
    <property type="entry name" value="Rcpt_L-dom_sf"/>
</dbReference>
<evidence type="ECO:0000256" key="6">
    <source>
        <dbReference type="ARBA" id="ARBA00023180"/>
    </source>
</evidence>
<keyword evidence="5 8" id="KW-0732">Signal</keyword>
<dbReference type="SUPFAM" id="SSF52058">
    <property type="entry name" value="L domain-like"/>
    <property type="match status" value="2"/>
</dbReference>
<dbReference type="GO" id="GO:0005886">
    <property type="term" value="C:plasma membrane"/>
    <property type="evidence" value="ECO:0007669"/>
    <property type="project" value="UniProtKB-SubCell"/>
</dbReference>
<evidence type="ECO:0000313" key="9">
    <source>
        <dbReference type="EMBL" id="SGZ39580.1"/>
    </source>
</evidence>
<evidence type="ECO:0000256" key="5">
    <source>
        <dbReference type="ARBA" id="ARBA00022729"/>
    </source>
</evidence>
<evidence type="ECO:0000256" key="7">
    <source>
        <dbReference type="SAM" id="Phobius"/>
    </source>
</evidence>
<dbReference type="GO" id="GO:0030476">
    <property type="term" value="P:ascospore wall assembly"/>
    <property type="evidence" value="ECO:0007669"/>
    <property type="project" value="TreeGrafter"/>
</dbReference>
<dbReference type="GO" id="GO:0009277">
    <property type="term" value="C:fungal-type cell wall"/>
    <property type="evidence" value="ECO:0007669"/>
    <property type="project" value="TreeGrafter"/>
</dbReference>
<dbReference type="InterPro" id="IPR051648">
    <property type="entry name" value="CWI-Assembly_Regulator"/>
</dbReference>
<keyword evidence="6" id="KW-0325">Glycoprotein</keyword>
<keyword evidence="3" id="KW-1003">Cell membrane</keyword>
<evidence type="ECO:0000256" key="1">
    <source>
        <dbReference type="ARBA" id="ARBA00004609"/>
    </source>
</evidence>
<gene>
    <name evidence="9" type="ORF">HGUI_01780</name>
</gene>